<evidence type="ECO:0000256" key="1">
    <source>
        <dbReference type="SAM" id="MobiDB-lite"/>
    </source>
</evidence>
<protein>
    <submittedName>
        <fullName evidence="2">Uncharacterized protein</fullName>
    </submittedName>
</protein>
<name>A0A0A9GMG5_ARUDO</name>
<reference evidence="2" key="1">
    <citation type="submission" date="2014-09" db="EMBL/GenBank/DDBJ databases">
        <authorList>
            <person name="Magalhaes I.L.F."/>
            <person name="Oliveira U."/>
            <person name="Santos F.R."/>
            <person name="Vidigal T.H.D.A."/>
            <person name="Brescovit A.D."/>
            <person name="Santos A.J."/>
        </authorList>
    </citation>
    <scope>NUCLEOTIDE SEQUENCE</scope>
    <source>
        <tissue evidence="2">Shoot tissue taken approximately 20 cm above the soil surface</tissue>
    </source>
</reference>
<dbReference type="AlphaFoldDB" id="A0A0A9GMG5"/>
<feature type="compositionally biased region" description="Basic residues" evidence="1">
    <location>
        <begin position="9"/>
        <end position="19"/>
    </location>
</feature>
<feature type="region of interest" description="Disordered" evidence="1">
    <location>
        <begin position="1"/>
        <end position="21"/>
    </location>
</feature>
<organism evidence="2">
    <name type="scientific">Arundo donax</name>
    <name type="common">Giant reed</name>
    <name type="synonym">Donax arundinaceus</name>
    <dbReference type="NCBI Taxonomy" id="35708"/>
    <lineage>
        <taxon>Eukaryota</taxon>
        <taxon>Viridiplantae</taxon>
        <taxon>Streptophyta</taxon>
        <taxon>Embryophyta</taxon>
        <taxon>Tracheophyta</taxon>
        <taxon>Spermatophyta</taxon>
        <taxon>Magnoliopsida</taxon>
        <taxon>Liliopsida</taxon>
        <taxon>Poales</taxon>
        <taxon>Poaceae</taxon>
        <taxon>PACMAD clade</taxon>
        <taxon>Arundinoideae</taxon>
        <taxon>Arundineae</taxon>
        <taxon>Arundo</taxon>
    </lineage>
</organism>
<sequence length="200" mass="22440">MGRLWSPPRQRRRPPRSRRCSATTTCWRRRISASTSRPGGWSARRSPARVGSPVLRRFRALHPPRVLALHLASDQTLPVPQPRELAAAAHRALATLARSDVCDLRNGRLLVELDRDPAEFTAYAVRSLLRPAPDKPLPSPPDSRSSGLVGFEPGGGSGRFLLLLEDGGESDERFLRVLRLDIQQCEILRRVLHPAIWCLW</sequence>
<accession>A0A0A9GMG5</accession>
<evidence type="ECO:0000313" key="2">
    <source>
        <dbReference type="EMBL" id="JAE25647.1"/>
    </source>
</evidence>
<reference evidence="2" key="2">
    <citation type="journal article" date="2015" name="Data Brief">
        <title>Shoot transcriptome of the giant reed, Arundo donax.</title>
        <authorList>
            <person name="Barrero R.A."/>
            <person name="Guerrero F.D."/>
            <person name="Moolhuijzen P."/>
            <person name="Goolsby J.A."/>
            <person name="Tidwell J."/>
            <person name="Bellgard S.E."/>
            <person name="Bellgard M.I."/>
        </authorList>
    </citation>
    <scope>NUCLEOTIDE SEQUENCE</scope>
    <source>
        <tissue evidence="2">Shoot tissue taken approximately 20 cm above the soil surface</tissue>
    </source>
</reference>
<proteinExistence type="predicted"/>
<dbReference type="EMBL" id="GBRH01172249">
    <property type="protein sequence ID" value="JAE25647.1"/>
    <property type="molecule type" value="Transcribed_RNA"/>
</dbReference>